<dbReference type="RefSeq" id="WP_152574865.1">
    <property type="nucleotide sequence ID" value="NZ_VIKU02000004.1"/>
</dbReference>
<feature type="chain" id="PRO_5038121788" evidence="1">
    <location>
        <begin position="20"/>
        <end position="313"/>
    </location>
</feature>
<dbReference type="Pfam" id="PF14391">
    <property type="entry name" value="DUF4421"/>
    <property type="match status" value="1"/>
</dbReference>
<evidence type="ECO:0000313" key="2">
    <source>
        <dbReference type="EMBL" id="NHF60352.1"/>
    </source>
</evidence>
<sequence>MGIKTFVALSLLWYGTSIAAQDVDDYIRKFPGKITTRIGVQNTSNSFTVTDKETGEQSEFIPNDKTYLGLSVLFRSVEVDLGYAPSFFSENQDNQDSKLFTLNFRMFLGQWMQTLDFYNQKGFFEINEVGTTSFPEFTTLKLGGTTSYIFNKRFSFRAVGFQNEWQKKSAGSFIPSFTFYFTRFGLDALPQGNSYSYDIAIGPGYYYNWVVKNHLIVGAGTTLGFGANITRSDDETFSTGLAQVVLRTALGYNSEKFFTGLNFSAQVLEYEQEDNTVFDDAITFVELYIGYRFNAPKKWIKKADDFNRRLGLD</sequence>
<reference evidence="2" key="1">
    <citation type="submission" date="2019-07" db="EMBL/GenBank/DDBJ databases">
        <authorList>
            <person name="De-Chao Zhang Q."/>
        </authorList>
    </citation>
    <scope>NUCLEOTIDE SEQUENCE</scope>
    <source>
        <strain evidence="2">TP-CH-4</strain>
    </source>
</reference>
<keyword evidence="1" id="KW-0732">Signal</keyword>
<protein>
    <submittedName>
        <fullName evidence="2">DUF4421 domain-containing protein</fullName>
    </submittedName>
</protein>
<proteinExistence type="predicted"/>
<dbReference type="EMBL" id="VIKU02000004">
    <property type="protein sequence ID" value="NHF60352.1"/>
    <property type="molecule type" value="Genomic_DNA"/>
</dbReference>
<name>A0A967AUU0_9FLAO</name>
<evidence type="ECO:0000256" key="1">
    <source>
        <dbReference type="SAM" id="SignalP"/>
    </source>
</evidence>
<accession>A0A967AUU0</accession>
<dbReference type="Proteomes" id="UP000707206">
    <property type="component" value="Unassembled WGS sequence"/>
</dbReference>
<gene>
    <name evidence="2" type="ORF">FK220_013440</name>
</gene>
<dbReference type="InterPro" id="IPR025535">
    <property type="entry name" value="DUF4421"/>
</dbReference>
<organism evidence="2 3">
    <name type="scientific">Pelagihabitans pacificus</name>
    <dbReference type="NCBI Taxonomy" id="2696054"/>
    <lineage>
        <taxon>Bacteria</taxon>
        <taxon>Pseudomonadati</taxon>
        <taxon>Bacteroidota</taxon>
        <taxon>Flavobacteriia</taxon>
        <taxon>Flavobacteriales</taxon>
        <taxon>Flavobacteriaceae</taxon>
        <taxon>Pelagihabitans</taxon>
    </lineage>
</organism>
<dbReference type="AlphaFoldDB" id="A0A967AUU0"/>
<evidence type="ECO:0000313" key="3">
    <source>
        <dbReference type="Proteomes" id="UP000707206"/>
    </source>
</evidence>
<keyword evidence="3" id="KW-1185">Reference proteome</keyword>
<feature type="signal peptide" evidence="1">
    <location>
        <begin position="1"/>
        <end position="19"/>
    </location>
</feature>
<reference evidence="2" key="2">
    <citation type="submission" date="2020-03" db="EMBL/GenBank/DDBJ databases">
        <title>Flavobacteriaceae bacterium strain TP-CH-4, a member of the family Flavobacteriaceae isolated from a deep-sea seamount.</title>
        <authorList>
            <person name="Zhang D.-C."/>
        </authorList>
    </citation>
    <scope>NUCLEOTIDE SEQUENCE</scope>
    <source>
        <strain evidence="2">TP-CH-4</strain>
    </source>
</reference>
<comment type="caution">
    <text evidence="2">The sequence shown here is derived from an EMBL/GenBank/DDBJ whole genome shotgun (WGS) entry which is preliminary data.</text>
</comment>